<feature type="chain" id="PRO_5021441654" description="Lipoprotein" evidence="1">
    <location>
        <begin position="26"/>
        <end position="205"/>
    </location>
</feature>
<dbReference type="AlphaFoldDB" id="A0A502M9G7"/>
<dbReference type="EMBL" id="VFSY01000020">
    <property type="protein sequence ID" value="TPI02411.1"/>
    <property type="molecule type" value="Genomic_DNA"/>
</dbReference>
<keyword evidence="1" id="KW-0732">Signal</keyword>
<gene>
    <name evidence="2" type="ORF">FJM01_01015</name>
</gene>
<name>A0A502M9G7_9MOLU</name>
<comment type="caution">
    <text evidence="2">The sequence shown here is derived from an EMBL/GenBank/DDBJ whole genome shotgun (WGS) entry which is preliminary data.</text>
</comment>
<evidence type="ECO:0008006" key="4">
    <source>
        <dbReference type="Google" id="ProtNLM"/>
    </source>
</evidence>
<sequence length="205" mass="23673">MNKKFKNLILTTSALPILTIAPALIACSKKGETKIEGKLIKHSDNVVIKPIKIDRHKRVDKNQDVELDLDILMRMELGLNYTEDERTFFDNFEEVKKTLPGPKVYLILLVTIMENDKKYDAIPYYIAIPLKNLSKVQEELSNNRKEMIKEVKESKEPEILDSFNKNPVYERTIIDFFGGVKHLSNISKNVKEDNVPNLSEILNKK</sequence>
<feature type="signal peptide" evidence="1">
    <location>
        <begin position="1"/>
        <end position="25"/>
    </location>
</feature>
<organism evidence="2 3">
    <name type="scientific">Mycoplasma struthionis</name>
    <dbReference type="NCBI Taxonomy" id="538220"/>
    <lineage>
        <taxon>Bacteria</taxon>
        <taxon>Bacillati</taxon>
        <taxon>Mycoplasmatota</taxon>
        <taxon>Mollicutes</taxon>
        <taxon>Mycoplasmataceae</taxon>
        <taxon>Mycoplasma</taxon>
    </lineage>
</organism>
<dbReference type="RefSeq" id="WP_140700971.1">
    <property type="nucleotide sequence ID" value="NZ_VFSY01000020.1"/>
</dbReference>
<evidence type="ECO:0000313" key="3">
    <source>
        <dbReference type="Proteomes" id="UP000317904"/>
    </source>
</evidence>
<dbReference type="Proteomes" id="UP000317904">
    <property type="component" value="Unassembled WGS sequence"/>
</dbReference>
<protein>
    <recommendedName>
        <fullName evidence="4">Lipoprotein</fullName>
    </recommendedName>
</protein>
<accession>A0A502M9G7</accession>
<evidence type="ECO:0000313" key="2">
    <source>
        <dbReference type="EMBL" id="TPI02411.1"/>
    </source>
</evidence>
<dbReference type="PROSITE" id="PS51257">
    <property type="entry name" value="PROKAR_LIPOPROTEIN"/>
    <property type="match status" value="1"/>
</dbReference>
<proteinExistence type="predicted"/>
<reference evidence="2 3" key="1">
    <citation type="submission" date="2019-06" db="EMBL/GenBank/DDBJ databases">
        <title>A comparative genomics study of ostrich specific Mycoplasmas.</title>
        <authorList>
            <person name="Botes A."/>
            <person name="Nel T."/>
        </authorList>
    </citation>
    <scope>NUCLEOTIDE SEQUENCE [LARGE SCALE GENOMIC DNA]</scope>
    <source>
        <strain evidence="2 3">Ms01</strain>
    </source>
</reference>
<evidence type="ECO:0000256" key="1">
    <source>
        <dbReference type="SAM" id="SignalP"/>
    </source>
</evidence>